<feature type="region of interest" description="Disordered" evidence="1">
    <location>
        <begin position="80"/>
        <end position="122"/>
    </location>
</feature>
<feature type="compositionally biased region" description="Basic residues" evidence="1">
    <location>
        <begin position="1"/>
        <end position="10"/>
    </location>
</feature>
<accession>A0ABN9SQA0</accession>
<evidence type="ECO:0000256" key="1">
    <source>
        <dbReference type="SAM" id="MobiDB-lite"/>
    </source>
</evidence>
<feature type="region of interest" description="Disordered" evidence="1">
    <location>
        <begin position="1"/>
        <end position="43"/>
    </location>
</feature>
<gene>
    <name evidence="2" type="ORF">PCOR1329_LOCUS31568</name>
</gene>
<protein>
    <submittedName>
        <fullName evidence="2">Uncharacterized protein</fullName>
    </submittedName>
</protein>
<feature type="non-terminal residue" evidence="2">
    <location>
        <position position="136"/>
    </location>
</feature>
<reference evidence="2" key="1">
    <citation type="submission" date="2023-10" db="EMBL/GenBank/DDBJ databases">
        <authorList>
            <person name="Chen Y."/>
            <person name="Shah S."/>
            <person name="Dougan E. K."/>
            <person name="Thang M."/>
            <person name="Chan C."/>
        </authorList>
    </citation>
    <scope>NUCLEOTIDE SEQUENCE [LARGE SCALE GENOMIC DNA]</scope>
</reference>
<keyword evidence="3" id="KW-1185">Reference proteome</keyword>
<evidence type="ECO:0000313" key="3">
    <source>
        <dbReference type="Proteomes" id="UP001189429"/>
    </source>
</evidence>
<feature type="compositionally biased region" description="Basic residues" evidence="1">
    <location>
        <begin position="108"/>
        <end position="118"/>
    </location>
</feature>
<dbReference type="Proteomes" id="UP001189429">
    <property type="component" value="Unassembled WGS sequence"/>
</dbReference>
<name>A0ABN9SQA0_9DINO</name>
<sequence>LTLARRRRQRYQSDQAVPRRRNRKEEEEGEEAEEQRKRELPLPRVVASACPAGGRCPAEVGPWRTAAENSYRAAAALGAAGVGGRRKPSSARCPRAPGPCRDGPAARGLRRRAGRARPRAATALRPWRAQYRIDKS</sequence>
<feature type="non-terminal residue" evidence="2">
    <location>
        <position position="1"/>
    </location>
</feature>
<evidence type="ECO:0000313" key="2">
    <source>
        <dbReference type="EMBL" id="CAK0834042.1"/>
    </source>
</evidence>
<proteinExistence type="predicted"/>
<comment type="caution">
    <text evidence="2">The sequence shown here is derived from an EMBL/GenBank/DDBJ whole genome shotgun (WGS) entry which is preliminary data.</text>
</comment>
<organism evidence="2 3">
    <name type="scientific">Prorocentrum cordatum</name>
    <dbReference type="NCBI Taxonomy" id="2364126"/>
    <lineage>
        <taxon>Eukaryota</taxon>
        <taxon>Sar</taxon>
        <taxon>Alveolata</taxon>
        <taxon>Dinophyceae</taxon>
        <taxon>Prorocentrales</taxon>
        <taxon>Prorocentraceae</taxon>
        <taxon>Prorocentrum</taxon>
    </lineage>
</organism>
<dbReference type="EMBL" id="CAUYUJ010012490">
    <property type="protein sequence ID" value="CAK0834042.1"/>
    <property type="molecule type" value="Genomic_DNA"/>
</dbReference>